<dbReference type="PROSITE" id="PS51094">
    <property type="entry name" value="PTS_EIIA_TYPE_2"/>
    <property type="match status" value="1"/>
</dbReference>
<dbReference type="RefSeq" id="WP_239675308.1">
    <property type="nucleotide sequence ID" value="NZ_CP070499.1"/>
</dbReference>
<evidence type="ECO:0000313" key="13">
    <source>
        <dbReference type="EMBL" id="QSB13229.1"/>
    </source>
</evidence>
<comment type="function">
    <text evidence="1">The phosphoenolpyruvate-dependent sugar phosphotransferase system (sugar PTS), a major carbohydrate active transport system, catalyzes the phosphorylation of incoming sugar substrates concomitantly with their translocation across the cell membrane. The enzyme II CmtAB PTS system is involved in D-mannitol transport.</text>
</comment>
<keyword evidence="4" id="KW-0597">Phosphoprotein</keyword>
<dbReference type="Proteomes" id="UP000662857">
    <property type="component" value="Chromosome"/>
</dbReference>
<keyword evidence="14" id="KW-1185">Reference proteome</keyword>
<gene>
    <name evidence="13" type="ORF">JQS43_16530</name>
</gene>
<keyword evidence="6" id="KW-0808">Transferase</keyword>
<accession>A0A895YCZ4</accession>
<feature type="domain" description="PTS EIIA type-2" evidence="12">
    <location>
        <begin position="24"/>
        <end position="163"/>
    </location>
</feature>
<keyword evidence="8" id="KW-0418">Kinase</keyword>
<evidence type="ECO:0000256" key="9">
    <source>
        <dbReference type="ARBA" id="ARBA00029908"/>
    </source>
</evidence>
<evidence type="ECO:0000256" key="10">
    <source>
        <dbReference type="ARBA" id="ARBA00030956"/>
    </source>
</evidence>
<dbReference type="EMBL" id="CP070499">
    <property type="protein sequence ID" value="QSB13229.1"/>
    <property type="molecule type" value="Genomic_DNA"/>
</dbReference>
<dbReference type="PROSITE" id="PS00372">
    <property type="entry name" value="PTS_EIIA_TYPE_2_HIS"/>
    <property type="match status" value="1"/>
</dbReference>
<evidence type="ECO:0000256" key="7">
    <source>
        <dbReference type="ARBA" id="ARBA00022683"/>
    </source>
</evidence>
<dbReference type="PANTHER" id="PTHR30181:SF3">
    <property type="entry name" value="MULTIPHOSPHORYL TRANSFER PROTEIN"/>
    <property type="match status" value="1"/>
</dbReference>
<evidence type="ECO:0000256" key="3">
    <source>
        <dbReference type="ARBA" id="ARBA00022448"/>
    </source>
</evidence>
<dbReference type="SUPFAM" id="SSF55804">
    <property type="entry name" value="Phoshotransferase/anion transport protein"/>
    <property type="match status" value="1"/>
</dbReference>
<reference evidence="13" key="1">
    <citation type="submission" date="2021-02" db="EMBL/GenBank/DDBJ databases">
        <title>Natrosporangium hydrolyticum gen. nov., sp. nov, a haloalkaliphilic actinobacterium from a soda solonchak soil.</title>
        <authorList>
            <person name="Sorokin D.Y."/>
            <person name="Khijniak T.V."/>
            <person name="Zakharycheva A.P."/>
            <person name="Boueva O.V."/>
            <person name="Ariskina E.V."/>
            <person name="Hahnke R.L."/>
            <person name="Bunk B."/>
            <person name="Sproer C."/>
            <person name="Schumann P."/>
            <person name="Evtushenko L.I."/>
            <person name="Kublanov I.V."/>
        </authorList>
    </citation>
    <scope>NUCLEOTIDE SEQUENCE</scope>
    <source>
        <strain evidence="13">DSM 106523</strain>
    </source>
</reference>
<evidence type="ECO:0000313" key="14">
    <source>
        <dbReference type="Proteomes" id="UP000662857"/>
    </source>
</evidence>
<dbReference type="GO" id="GO:0009401">
    <property type="term" value="P:phosphoenolpyruvate-dependent sugar phosphotransferase system"/>
    <property type="evidence" value="ECO:0007669"/>
    <property type="project" value="UniProtKB-KW"/>
</dbReference>
<dbReference type="Gene3D" id="3.40.930.10">
    <property type="entry name" value="Mannitol-specific EII, Chain A"/>
    <property type="match status" value="1"/>
</dbReference>
<keyword evidence="7" id="KW-0598">Phosphotransferase system</keyword>
<dbReference type="PANTHER" id="PTHR30181">
    <property type="entry name" value="MANNITOL PERMEASE IIC COMPONENT"/>
    <property type="match status" value="1"/>
</dbReference>
<dbReference type="Pfam" id="PF00359">
    <property type="entry name" value="PTS_EIIA_2"/>
    <property type="match status" value="1"/>
</dbReference>
<dbReference type="InterPro" id="IPR050893">
    <property type="entry name" value="Sugar_PTS"/>
</dbReference>
<dbReference type="GO" id="GO:0090563">
    <property type="term" value="F:protein-phosphocysteine-sugar phosphotransferase activity"/>
    <property type="evidence" value="ECO:0007669"/>
    <property type="project" value="TreeGrafter"/>
</dbReference>
<evidence type="ECO:0000256" key="6">
    <source>
        <dbReference type="ARBA" id="ARBA00022679"/>
    </source>
</evidence>
<dbReference type="AlphaFoldDB" id="A0A895YCZ4"/>
<name>A0A895YCZ4_9ACTN</name>
<evidence type="ECO:0000256" key="11">
    <source>
        <dbReference type="ARBA" id="ARBA00030962"/>
    </source>
</evidence>
<keyword evidence="5 13" id="KW-0762">Sugar transport</keyword>
<evidence type="ECO:0000256" key="8">
    <source>
        <dbReference type="ARBA" id="ARBA00022777"/>
    </source>
</evidence>
<evidence type="ECO:0000256" key="4">
    <source>
        <dbReference type="ARBA" id="ARBA00022553"/>
    </source>
</evidence>
<evidence type="ECO:0000256" key="5">
    <source>
        <dbReference type="ARBA" id="ARBA00022597"/>
    </source>
</evidence>
<dbReference type="InterPro" id="IPR002178">
    <property type="entry name" value="PTS_EIIA_type-2_dom"/>
</dbReference>
<dbReference type="GO" id="GO:0005886">
    <property type="term" value="C:plasma membrane"/>
    <property type="evidence" value="ECO:0007669"/>
    <property type="project" value="TreeGrafter"/>
</dbReference>
<proteinExistence type="predicted"/>
<dbReference type="KEGG" id="nhy:JQS43_16530"/>
<evidence type="ECO:0000259" key="12">
    <source>
        <dbReference type="PROSITE" id="PS51094"/>
    </source>
</evidence>
<dbReference type="CDD" id="cd00211">
    <property type="entry name" value="PTS_IIA_fru"/>
    <property type="match status" value="1"/>
</dbReference>
<dbReference type="GO" id="GO:0016301">
    <property type="term" value="F:kinase activity"/>
    <property type="evidence" value="ECO:0007669"/>
    <property type="project" value="UniProtKB-KW"/>
</dbReference>
<dbReference type="InterPro" id="IPR016152">
    <property type="entry name" value="PTrfase/Anion_transptr"/>
</dbReference>
<protein>
    <recommendedName>
        <fullName evidence="2">Mannitol-specific phosphotransferase enzyme IIA component</fullName>
    </recommendedName>
    <alternativeName>
        <fullName evidence="10">EIIA</fullName>
    </alternativeName>
    <alternativeName>
        <fullName evidence="11">EIII</fullName>
    </alternativeName>
    <alternativeName>
        <fullName evidence="9">PTS system mannitol-specific EIIA component</fullName>
    </alternativeName>
</protein>
<keyword evidence="3" id="KW-0813">Transport</keyword>
<evidence type="ECO:0000256" key="1">
    <source>
        <dbReference type="ARBA" id="ARBA00002434"/>
    </source>
</evidence>
<evidence type="ECO:0000256" key="2">
    <source>
        <dbReference type="ARBA" id="ARBA00014783"/>
    </source>
</evidence>
<sequence>MADPPPPQHPGTPAAPSGTGHLASLLAPSAIRLAEFATDRDHAIIQCGQVLIENGAVTAAYLPTMLARERSISTYVGEGVAIPHGTLAGKDAVHRDALAVLRFPDGVDWGGEQVTVCVAIAARGDGHTAILAQLAELLLDPAQAVALREATDPAQVRALLSPLRTGGTT</sequence>
<organism evidence="13 14">
    <name type="scientific">Natronosporangium hydrolyticum</name>
    <dbReference type="NCBI Taxonomy" id="2811111"/>
    <lineage>
        <taxon>Bacteria</taxon>
        <taxon>Bacillati</taxon>
        <taxon>Actinomycetota</taxon>
        <taxon>Actinomycetes</taxon>
        <taxon>Micromonosporales</taxon>
        <taxon>Micromonosporaceae</taxon>
        <taxon>Natronosporangium</taxon>
    </lineage>
</organism>